<dbReference type="PROSITE" id="PS51140">
    <property type="entry name" value="CUE"/>
    <property type="match status" value="1"/>
</dbReference>
<dbReference type="GO" id="GO:0043130">
    <property type="term" value="F:ubiquitin binding"/>
    <property type="evidence" value="ECO:0007669"/>
    <property type="project" value="InterPro"/>
</dbReference>
<keyword evidence="2" id="KW-1133">Transmembrane helix</keyword>
<evidence type="ECO:0000259" key="3">
    <source>
        <dbReference type="PROSITE" id="PS51140"/>
    </source>
</evidence>
<dbReference type="OMA" id="ITMTHVT"/>
<reference evidence="4 5" key="1">
    <citation type="journal article" date="2011" name="Proc. Natl. Acad. Sci. U.S.A.">
        <title>Evolutionary erosion of yeast sex chromosomes by mating-type switching accidents.</title>
        <authorList>
            <person name="Gordon J.L."/>
            <person name="Armisen D."/>
            <person name="Proux-Wera E."/>
            <person name="Oheigeartaigh S.S."/>
            <person name="Byrne K.P."/>
            <person name="Wolfe K.H."/>
        </authorList>
    </citation>
    <scope>NUCLEOTIDE SEQUENCE [LARGE SCALE GENOMIC DNA]</scope>
    <source>
        <strain evidence="5">ATCC 76901 / BCRC 22586 / CBS 4309 / NBRC 1992 / NRRL Y-12630</strain>
    </source>
</reference>
<dbReference type="SMART" id="SM00546">
    <property type="entry name" value="CUE"/>
    <property type="match status" value="1"/>
</dbReference>
<feature type="domain" description="CUE" evidence="3">
    <location>
        <begin position="84"/>
        <end position="126"/>
    </location>
</feature>
<dbReference type="KEGG" id="ncs:NCAS_0B01010"/>
<keyword evidence="5" id="KW-1185">Reference proteome</keyword>
<feature type="compositionally biased region" description="Acidic residues" evidence="1">
    <location>
        <begin position="161"/>
        <end position="179"/>
    </location>
</feature>
<dbReference type="Pfam" id="PF02845">
    <property type="entry name" value="CUE"/>
    <property type="match status" value="1"/>
</dbReference>
<evidence type="ECO:0000256" key="1">
    <source>
        <dbReference type="SAM" id="MobiDB-lite"/>
    </source>
</evidence>
<dbReference type="OrthoDB" id="3824970at2759"/>
<keyword evidence="2" id="KW-0812">Transmembrane</keyword>
<dbReference type="STRING" id="1064592.G0VB61"/>
<protein>
    <recommendedName>
        <fullName evidence="3">CUE domain-containing protein</fullName>
    </recommendedName>
</protein>
<dbReference type="CDD" id="cd14424">
    <property type="entry name" value="CUE_Cue1p_like"/>
    <property type="match status" value="1"/>
</dbReference>
<feature type="transmembrane region" description="Helical" evidence="2">
    <location>
        <begin position="6"/>
        <end position="23"/>
    </location>
</feature>
<sequence length="179" mass="19917">MDTSTVLFFTSVILGFLALKWFTKNSQNYQNLNTEAAGGDSITMTHVTETITIEGKKNDEEPKAADDKVKTKDGRKKPIKKRIVTRDMIEVVMIIAPSLTEQQIRTDLEKTGSIEKTVENFLRGDKFTESQEDEDQKKSSQIQQEEDESEDLSSSSSSSSEDSDDDDGEGDGEGDDDGF</sequence>
<dbReference type="InterPro" id="IPR003892">
    <property type="entry name" value="CUE"/>
</dbReference>
<organism evidence="4 5">
    <name type="scientific">Naumovozyma castellii</name>
    <name type="common">Yeast</name>
    <name type="synonym">Saccharomyces castellii</name>
    <dbReference type="NCBI Taxonomy" id="27288"/>
    <lineage>
        <taxon>Eukaryota</taxon>
        <taxon>Fungi</taxon>
        <taxon>Dikarya</taxon>
        <taxon>Ascomycota</taxon>
        <taxon>Saccharomycotina</taxon>
        <taxon>Saccharomycetes</taxon>
        <taxon>Saccharomycetales</taxon>
        <taxon>Saccharomycetaceae</taxon>
        <taxon>Naumovozyma</taxon>
    </lineage>
</organism>
<dbReference type="EMBL" id="HE576753">
    <property type="protein sequence ID" value="CCC68185.1"/>
    <property type="molecule type" value="Genomic_DNA"/>
</dbReference>
<dbReference type="RefSeq" id="XP_003674561.1">
    <property type="nucleotide sequence ID" value="XM_003674513.1"/>
</dbReference>
<feature type="compositionally biased region" description="Basic and acidic residues" evidence="1">
    <location>
        <begin position="55"/>
        <end position="72"/>
    </location>
</feature>
<gene>
    <name evidence="4" type="primary">NCAS0B01010</name>
    <name evidence="4" type="ordered locus">NCAS_0B01010</name>
</gene>
<dbReference type="Proteomes" id="UP000001640">
    <property type="component" value="Chromosome 2"/>
</dbReference>
<dbReference type="HOGENOM" id="CLU_115919_0_0_1"/>
<dbReference type="GeneID" id="96901747"/>
<feature type="region of interest" description="Disordered" evidence="1">
    <location>
        <begin position="122"/>
        <end position="179"/>
    </location>
</feature>
<dbReference type="Gene3D" id="1.10.8.10">
    <property type="entry name" value="DNA helicase RuvA subunit, C-terminal domain"/>
    <property type="match status" value="1"/>
</dbReference>
<proteinExistence type="predicted"/>
<accession>G0VB61</accession>
<keyword evidence="2" id="KW-0472">Membrane</keyword>
<evidence type="ECO:0000256" key="2">
    <source>
        <dbReference type="SAM" id="Phobius"/>
    </source>
</evidence>
<reference key="2">
    <citation type="submission" date="2011-08" db="EMBL/GenBank/DDBJ databases">
        <title>Genome sequence of Naumovozyma castellii.</title>
        <authorList>
            <person name="Gordon J.L."/>
            <person name="Armisen D."/>
            <person name="Proux-Wera E."/>
            <person name="OhEigeartaigh S.S."/>
            <person name="Byrne K.P."/>
            <person name="Wolfe K.H."/>
        </authorList>
    </citation>
    <scope>NUCLEOTIDE SEQUENCE</scope>
    <source>
        <strain>Type strain:CBS 4309</strain>
    </source>
</reference>
<evidence type="ECO:0000313" key="5">
    <source>
        <dbReference type="Proteomes" id="UP000001640"/>
    </source>
</evidence>
<feature type="region of interest" description="Disordered" evidence="1">
    <location>
        <begin position="55"/>
        <end position="77"/>
    </location>
</feature>
<name>G0VB61_NAUCA</name>
<evidence type="ECO:0000313" key="4">
    <source>
        <dbReference type="EMBL" id="CCC68185.1"/>
    </source>
</evidence>
<dbReference type="eggNOG" id="ENOG502SDIE">
    <property type="taxonomic scope" value="Eukaryota"/>
</dbReference>
<dbReference type="AlphaFoldDB" id="G0VB61"/>
<dbReference type="InParanoid" id="G0VB61"/>